<name>D0LJR5_HALO1</name>
<dbReference type="GO" id="GO:0000271">
    <property type="term" value="P:polysaccharide biosynthetic process"/>
    <property type="evidence" value="ECO:0007669"/>
    <property type="project" value="InterPro"/>
</dbReference>
<accession>D0LJR5</accession>
<sequence>MLADFRSGLRGRRVLLLQGPPGPFFWRFSRDLRALGAEVCKINLNAGDVLDYPAEAEVFREPSDTWPDYIDSFLAERDIGAVFLFGDCRPIHKAAIDSARARGVPVWVFEEGYLRPDFITLEPGGVNGYSRMPREPELFRHLGRALPPPPEPASVGSTFLRHAFYTARYGLALARGKRHFPHYRHHRSYDPRTHTLGWLRGGVMKPIHARREQALMPAFEGEMAKRYFLVPLQVHADYQILEHSPFLTVDEMITHVIDSFVAHAPDDTILVFKHHPLDRGNRDYGRSIALRSQALGLERRVLAVHDLHLPTLLKHARGVVTVNSTVGLSAVHHGVPVKVLGNAIYDIAGLTARGSLAQFWTEHPEPERELYQGFANYLRWTSQHNGNFYQPLASVATATGVRWLDAPPAVRAVLEEARAR</sequence>
<dbReference type="OrthoDB" id="9794206at2"/>
<dbReference type="AlphaFoldDB" id="D0LJR5"/>
<gene>
    <name evidence="1" type="ordered locus">Hoch_5947</name>
</gene>
<dbReference type="CDD" id="cd16441">
    <property type="entry name" value="beta_Kdo_transferase_KpsS"/>
    <property type="match status" value="1"/>
</dbReference>
<dbReference type="Proteomes" id="UP000001880">
    <property type="component" value="Chromosome"/>
</dbReference>
<dbReference type="KEGG" id="hoh:Hoch_5947"/>
<dbReference type="EMBL" id="CP001804">
    <property type="protein sequence ID" value="ACY18422.1"/>
    <property type="molecule type" value="Genomic_DNA"/>
</dbReference>
<dbReference type="eggNOG" id="COG3562">
    <property type="taxonomic scope" value="Bacteria"/>
</dbReference>
<reference evidence="1 2" key="1">
    <citation type="journal article" date="2010" name="Stand. Genomic Sci.">
        <title>Complete genome sequence of Haliangium ochraceum type strain (SMP-2).</title>
        <authorList>
            <consortium name="US DOE Joint Genome Institute (JGI-PGF)"/>
            <person name="Ivanova N."/>
            <person name="Daum C."/>
            <person name="Lang E."/>
            <person name="Abt B."/>
            <person name="Kopitz M."/>
            <person name="Saunders E."/>
            <person name="Lapidus A."/>
            <person name="Lucas S."/>
            <person name="Glavina Del Rio T."/>
            <person name="Nolan M."/>
            <person name="Tice H."/>
            <person name="Copeland A."/>
            <person name="Cheng J.F."/>
            <person name="Chen F."/>
            <person name="Bruce D."/>
            <person name="Goodwin L."/>
            <person name="Pitluck S."/>
            <person name="Mavromatis K."/>
            <person name="Pati A."/>
            <person name="Mikhailova N."/>
            <person name="Chen A."/>
            <person name="Palaniappan K."/>
            <person name="Land M."/>
            <person name="Hauser L."/>
            <person name="Chang Y.J."/>
            <person name="Jeffries C.D."/>
            <person name="Detter J.C."/>
            <person name="Brettin T."/>
            <person name="Rohde M."/>
            <person name="Goker M."/>
            <person name="Bristow J."/>
            <person name="Markowitz V."/>
            <person name="Eisen J.A."/>
            <person name="Hugenholtz P."/>
            <person name="Kyrpides N.C."/>
            <person name="Klenk H.P."/>
        </authorList>
    </citation>
    <scope>NUCLEOTIDE SEQUENCE [LARGE SCALE GENOMIC DNA]</scope>
    <source>
        <strain evidence="2">DSM 14365 / CIP 107738 / JCM 11303 / AJ 13395 / SMP-2</strain>
    </source>
</reference>
<organism evidence="1 2">
    <name type="scientific">Haliangium ochraceum (strain DSM 14365 / JCM 11303 / SMP-2)</name>
    <dbReference type="NCBI Taxonomy" id="502025"/>
    <lineage>
        <taxon>Bacteria</taxon>
        <taxon>Pseudomonadati</taxon>
        <taxon>Myxococcota</taxon>
        <taxon>Polyangia</taxon>
        <taxon>Haliangiales</taxon>
        <taxon>Kofleriaceae</taxon>
        <taxon>Haliangium</taxon>
    </lineage>
</organism>
<evidence type="ECO:0000313" key="2">
    <source>
        <dbReference type="Proteomes" id="UP000001880"/>
    </source>
</evidence>
<dbReference type="GO" id="GO:0015774">
    <property type="term" value="P:polysaccharide transport"/>
    <property type="evidence" value="ECO:0007669"/>
    <property type="project" value="InterPro"/>
</dbReference>
<evidence type="ECO:0000313" key="1">
    <source>
        <dbReference type="EMBL" id="ACY18422.1"/>
    </source>
</evidence>
<proteinExistence type="predicted"/>
<dbReference type="InterPro" id="IPR007833">
    <property type="entry name" value="Capsule_polysaccharide_synth"/>
</dbReference>
<protein>
    <submittedName>
        <fullName evidence="1">Capsule polysaccharide biosynthesis protein</fullName>
    </submittedName>
</protein>
<dbReference type="STRING" id="502025.Hoch_5947"/>
<keyword evidence="2" id="KW-1185">Reference proteome</keyword>
<dbReference type="RefSeq" id="WP_012831014.1">
    <property type="nucleotide sequence ID" value="NC_013440.1"/>
</dbReference>
<dbReference type="Pfam" id="PF05159">
    <property type="entry name" value="Capsule_synth"/>
    <property type="match status" value="1"/>
</dbReference>
<dbReference type="HOGENOM" id="CLU_040135_1_0_7"/>